<accession>D8QJ04</accession>
<name>D8QJ04_SCHCM</name>
<dbReference type="GeneID" id="9593789"/>
<proteinExistence type="predicted"/>
<sequence>MRLRVDDHQAKRWACDVMSHTFLTLATTARLPASLPVALLRLKCIKIEVEGNMECILGPSRTVPKQPTPLPLPIAYAYMTADLVPHVNMDTIGLPPRAAAVSCARCLDGAHACNSARRVAISVIGVSDDARDASRNIGREGLRRPSLRR</sequence>
<keyword evidence="2" id="KW-1185">Reference proteome</keyword>
<dbReference type="KEGG" id="scm:SCHCO_02556916"/>
<feature type="non-terminal residue" evidence="1">
    <location>
        <position position="149"/>
    </location>
</feature>
<dbReference type="VEuPathDB" id="FungiDB:SCHCODRAFT_02556916"/>
<dbReference type="OrthoDB" id="10604941at2759"/>
<reference evidence="1 2" key="1">
    <citation type="journal article" date="2010" name="Nat. Biotechnol.">
        <title>Genome sequence of the model mushroom Schizophyllum commune.</title>
        <authorList>
            <person name="Ohm R.A."/>
            <person name="de Jong J.F."/>
            <person name="Lugones L.G."/>
            <person name="Aerts A."/>
            <person name="Kothe E."/>
            <person name="Stajich J.E."/>
            <person name="de Vries R.P."/>
            <person name="Record E."/>
            <person name="Levasseur A."/>
            <person name="Baker S.E."/>
            <person name="Bartholomew K.A."/>
            <person name="Coutinho P.M."/>
            <person name="Erdmann S."/>
            <person name="Fowler T.J."/>
            <person name="Gathman A.C."/>
            <person name="Lombard V."/>
            <person name="Henrissat B."/>
            <person name="Knabe N."/>
            <person name="Kuees U."/>
            <person name="Lilly W.W."/>
            <person name="Lindquist E."/>
            <person name="Lucas S."/>
            <person name="Magnuson J.K."/>
            <person name="Piumi F."/>
            <person name="Raudaskoski M."/>
            <person name="Salamov A."/>
            <person name="Schmutz J."/>
            <person name="Schwarze F.W.M.R."/>
            <person name="vanKuyk P.A."/>
            <person name="Horton J.S."/>
            <person name="Grigoriev I.V."/>
            <person name="Woesten H.A.B."/>
        </authorList>
    </citation>
    <scope>NUCLEOTIDE SEQUENCE [LARGE SCALE GENOMIC DNA]</scope>
    <source>
        <strain evidence="2">H4-8 / FGSC 9210</strain>
    </source>
</reference>
<organism evidence="2">
    <name type="scientific">Schizophyllum commune (strain H4-8 / FGSC 9210)</name>
    <name type="common">Split gill fungus</name>
    <dbReference type="NCBI Taxonomy" id="578458"/>
    <lineage>
        <taxon>Eukaryota</taxon>
        <taxon>Fungi</taxon>
        <taxon>Dikarya</taxon>
        <taxon>Basidiomycota</taxon>
        <taxon>Agaricomycotina</taxon>
        <taxon>Agaricomycetes</taxon>
        <taxon>Agaricomycetidae</taxon>
        <taxon>Agaricales</taxon>
        <taxon>Schizophyllaceae</taxon>
        <taxon>Schizophyllum</taxon>
    </lineage>
</organism>
<dbReference type="EMBL" id="GL377313">
    <property type="protein sequence ID" value="EFI92499.1"/>
    <property type="molecule type" value="Genomic_DNA"/>
</dbReference>
<protein>
    <submittedName>
        <fullName evidence="1">Uncharacterized protein</fullName>
    </submittedName>
</protein>
<evidence type="ECO:0000313" key="1">
    <source>
        <dbReference type="EMBL" id="EFI92499.1"/>
    </source>
</evidence>
<dbReference type="HOGENOM" id="CLU_1750746_0_0_1"/>
<dbReference type="Proteomes" id="UP000007431">
    <property type="component" value="Unassembled WGS sequence"/>
</dbReference>
<gene>
    <name evidence="1" type="ORF">SCHCODRAFT_113872</name>
</gene>
<dbReference type="AlphaFoldDB" id="D8QJ04"/>
<dbReference type="InParanoid" id="D8QJ04"/>
<dbReference type="RefSeq" id="XP_003027402.1">
    <property type="nucleotide sequence ID" value="XM_003027356.1"/>
</dbReference>
<evidence type="ECO:0000313" key="2">
    <source>
        <dbReference type="Proteomes" id="UP000007431"/>
    </source>
</evidence>